<dbReference type="PANTHER" id="PTHR10724:SF10">
    <property type="entry name" value="S1 RNA-BINDING DOMAIN-CONTAINING PROTEIN 1"/>
    <property type="match status" value="1"/>
</dbReference>
<evidence type="ECO:0000313" key="3">
    <source>
        <dbReference type="Proteomes" id="UP000292580"/>
    </source>
</evidence>
<dbReference type="GO" id="GO:0005737">
    <property type="term" value="C:cytoplasm"/>
    <property type="evidence" value="ECO:0007669"/>
    <property type="project" value="UniProtKB-ARBA"/>
</dbReference>
<dbReference type="FunFam" id="1.10.10.650:FF:000001">
    <property type="entry name" value="S1 RNA-binding domain 1"/>
    <property type="match status" value="1"/>
</dbReference>
<dbReference type="Proteomes" id="UP000292580">
    <property type="component" value="Unassembled WGS sequence"/>
</dbReference>
<accession>A0A483CXZ4</accession>
<dbReference type="InterPro" id="IPR041692">
    <property type="entry name" value="HHH_9"/>
</dbReference>
<dbReference type="Gene3D" id="3.30.420.140">
    <property type="entry name" value="YqgF/RNase H-like domain"/>
    <property type="match status" value="1"/>
</dbReference>
<dbReference type="FunFam" id="3.30.420.140:FF:000001">
    <property type="entry name" value="RNA-binding transcriptional accessory protein"/>
    <property type="match status" value="1"/>
</dbReference>
<dbReference type="InterPro" id="IPR006641">
    <property type="entry name" value="YqgF/RNaseH-like_dom"/>
</dbReference>
<dbReference type="EMBL" id="PGCL01000003">
    <property type="protein sequence ID" value="TAJ44273.1"/>
    <property type="molecule type" value="Genomic_DNA"/>
</dbReference>
<proteinExistence type="predicted"/>
<dbReference type="SUPFAM" id="SSF50249">
    <property type="entry name" value="Nucleic acid-binding proteins"/>
    <property type="match status" value="1"/>
</dbReference>
<protein>
    <submittedName>
        <fullName evidence="2">RNA-binding transcriptional accessory protein</fullName>
    </submittedName>
</protein>
<dbReference type="InterPro" id="IPR012337">
    <property type="entry name" value="RNaseH-like_sf"/>
</dbReference>
<dbReference type="InterPro" id="IPR018974">
    <property type="entry name" value="Tex-like_N"/>
</dbReference>
<dbReference type="GO" id="GO:0003729">
    <property type="term" value="F:mRNA binding"/>
    <property type="evidence" value="ECO:0007669"/>
    <property type="project" value="UniProtKB-ARBA"/>
</dbReference>
<dbReference type="Pfam" id="PF16921">
    <property type="entry name" value="Tex_YqgF"/>
    <property type="match status" value="1"/>
</dbReference>
<evidence type="ECO:0000259" key="1">
    <source>
        <dbReference type="PROSITE" id="PS50126"/>
    </source>
</evidence>
<dbReference type="InterPro" id="IPR023323">
    <property type="entry name" value="Tex-like_dom_sf"/>
</dbReference>
<organism evidence="2 3">
    <name type="scientific">Methanofollis fontis</name>
    <dbReference type="NCBI Taxonomy" id="2052832"/>
    <lineage>
        <taxon>Archaea</taxon>
        <taxon>Methanobacteriati</taxon>
        <taxon>Methanobacteriota</taxon>
        <taxon>Stenosarchaea group</taxon>
        <taxon>Methanomicrobia</taxon>
        <taxon>Methanomicrobiales</taxon>
        <taxon>Methanomicrobiaceae</taxon>
        <taxon>Methanofollis</taxon>
    </lineage>
</organism>
<dbReference type="Pfam" id="PF09371">
    <property type="entry name" value="Tex_N"/>
    <property type="match status" value="1"/>
</dbReference>
<name>A0A483CXZ4_9EURY</name>
<dbReference type="AlphaFoldDB" id="A0A483CXZ4"/>
<dbReference type="FunFam" id="2.40.50.140:FF:000051">
    <property type="entry name" value="RNA-binding transcriptional accessory protein"/>
    <property type="match status" value="1"/>
</dbReference>
<dbReference type="Gene3D" id="2.40.50.140">
    <property type="entry name" value="Nucleic acid-binding proteins"/>
    <property type="match status" value="1"/>
</dbReference>
<dbReference type="InterPro" id="IPR037027">
    <property type="entry name" value="YqgF/RNaseH-like_dom_sf"/>
</dbReference>
<dbReference type="Gene3D" id="1.10.3500.10">
    <property type="entry name" value="Tex N-terminal region-like"/>
    <property type="match status" value="1"/>
</dbReference>
<comment type="caution">
    <text evidence="2">The sequence shown here is derived from an EMBL/GenBank/DDBJ whole genome shotgun (WGS) entry which is preliminary data.</text>
</comment>
<dbReference type="InterPro" id="IPR012340">
    <property type="entry name" value="NA-bd_OB-fold"/>
</dbReference>
<dbReference type="GO" id="GO:0003735">
    <property type="term" value="F:structural constituent of ribosome"/>
    <property type="evidence" value="ECO:0007669"/>
    <property type="project" value="TreeGrafter"/>
</dbReference>
<dbReference type="InterPro" id="IPR023319">
    <property type="entry name" value="Tex-like_HTH_dom_sf"/>
</dbReference>
<dbReference type="CDD" id="cd05685">
    <property type="entry name" value="S1_Tex"/>
    <property type="match status" value="1"/>
</dbReference>
<dbReference type="PANTHER" id="PTHR10724">
    <property type="entry name" value="30S RIBOSOMAL PROTEIN S1"/>
    <property type="match status" value="1"/>
</dbReference>
<dbReference type="InterPro" id="IPR044146">
    <property type="entry name" value="S1_Tex"/>
</dbReference>
<dbReference type="Pfam" id="PF12836">
    <property type="entry name" value="HHH_3"/>
    <property type="match status" value="1"/>
</dbReference>
<dbReference type="SMART" id="SM00732">
    <property type="entry name" value="YqgFc"/>
    <property type="match status" value="1"/>
</dbReference>
<evidence type="ECO:0000313" key="2">
    <source>
        <dbReference type="EMBL" id="TAJ44273.1"/>
    </source>
</evidence>
<gene>
    <name evidence="2" type="ORF">CUJ86_07195</name>
</gene>
<keyword evidence="3" id="KW-1185">Reference proteome</keyword>
<dbReference type="Pfam" id="PF17674">
    <property type="entry name" value="HHH_9"/>
    <property type="match status" value="1"/>
</dbReference>
<dbReference type="InterPro" id="IPR055179">
    <property type="entry name" value="Tex-like_central_region"/>
</dbReference>
<dbReference type="Gene3D" id="1.10.150.310">
    <property type="entry name" value="Tex RuvX-like domain-like"/>
    <property type="match status" value="1"/>
</dbReference>
<dbReference type="Pfam" id="PF00575">
    <property type="entry name" value="S1"/>
    <property type="match status" value="1"/>
</dbReference>
<dbReference type="PROSITE" id="PS50126">
    <property type="entry name" value="S1"/>
    <property type="match status" value="1"/>
</dbReference>
<dbReference type="InterPro" id="IPR032639">
    <property type="entry name" value="Tex_YqgF"/>
</dbReference>
<dbReference type="Gene3D" id="1.10.10.650">
    <property type="entry name" value="RuvA domain 2-like"/>
    <property type="match status" value="1"/>
</dbReference>
<reference evidence="2 3" key="1">
    <citation type="submission" date="2017-11" db="EMBL/GenBank/DDBJ databases">
        <title>Isolation and Characterization of Methanofollis Species from Methane Seep Offshore SW Taiwan.</title>
        <authorList>
            <person name="Teng N.-H."/>
            <person name="Lai M.-C."/>
            <person name="Chen S.-C."/>
        </authorList>
    </citation>
    <scope>NUCLEOTIDE SEQUENCE [LARGE SCALE GENOMIC DNA]</scope>
    <source>
        <strain evidence="2 3">FWC-SCC2</strain>
    </source>
</reference>
<dbReference type="SMART" id="SM00316">
    <property type="entry name" value="S1"/>
    <property type="match status" value="1"/>
</dbReference>
<feature type="domain" description="S1 motif" evidence="1">
    <location>
        <begin position="638"/>
        <end position="707"/>
    </location>
</feature>
<dbReference type="Pfam" id="PF22706">
    <property type="entry name" value="Tex_central_region"/>
    <property type="match status" value="1"/>
</dbReference>
<dbReference type="GO" id="GO:0006412">
    <property type="term" value="P:translation"/>
    <property type="evidence" value="ECO:0007669"/>
    <property type="project" value="TreeGrafter"/>
</dbReference>
<dbReference type="InterPro" id="IPR003029">
    <property type="entry name" value="S1_domain"/>
</dbReference>
<sequence>MEAICRTVAADLDLRPDRVAGAAALLSDGATVPFIARYRKEATGGLDEVEIAAVRDGIVRVRRLEQRKATVLAALETGGHLTPALERQIRDARTESVLEDLYLPYRPRRRTRASAARERGLAPLADLLLGQGKEDPHRAATAYISPDAGVATAEDALAGARDIIAGSVAEDPDTRAAVRTLFMREGVLNTAVVRGKEETGATYQEYFQHAETARSVPAHRLHAMLRGSREGVLSLHCTPPPDRALALLNRRHRNGAGAMSAEVARAVADGYQRLLAPAIERECLRLLKERADREAVRVFAENLRSLLLTPPLGQKTVLAVDPGYRTGCKVVCLDPQGGLLETATVHPLPPQRREDEARQVLTDLCRRHQVEVIAVGDGTGGREAAAFLRGVAFGRAVPVISISECGASVYSASAIARRELPDQDITVRGAVSIGRRVQDPLAEYVKIEPRSLGVGQYQHDVDQSLLKSALDDAVVAAVNRVGVNVNTAGPSLLSYVSGIGTGLAERIVAHREEHGAFGSRFGLMEVRGFGPRTFEQAAGFLRVRGGENPLDATAIHPERYGIVERMAADLDRPLRSLIGDPTLPDAIDLTRYVTPDLGLPTLQDIRSELKRPGLDPRGTYEPPEFDAAVHSIDDLEAGMVLAGVVTNVTAFGAFVDLGVHVNGLVHVSELSERYVRDPLEIVRVHQRVRVTVLSVDAGRKRIALSMRGQERGGGRDGTC</sequence>
<dbReference type="InterPro" id="IPR010994">
    <property type="entry name" value="RuvA_2-like"/>
</dbReference>
<dbReference type="SUPFAM" id="SSF47781">
    <property type="entry name" value="RuvA domain 2-like"/>
    <property type="match status" value="2"/>
</dbReference>
<dbReference type="InterPro" id="IPR050437">
    <property type="entry name" value="Ribos_protein_bS1-like"/>
</dbReference>
<dbReference type="GO" id="GO:0006139">
    <property type="term" value="P:nucleobase-containing compound metabolic process"/>
    <property type="evidence" value="ECO:0007669"/>
    <property type="project" value="InterPro"/>
</dbReference>
<dbReference type="SUPFAM" id="SSF158832">
    <property type="entry name" value="Tex N-terminal region-like"/>
    <property type="match status" value="1"/>
</dbReference>
<dbReference type="SUPFAM" id="SSF53098">
    <property type="entry name" value="Ribonuclease H-like"/>
    <property type="match status" value="1"/>
</dbReference>